<evidence type="ECO:0000313" key="3">
    <source>
        <dbReference type="Proteomes" id="UP001164286"/>
    </source>
</evidence>
<dbReference type="EMBL" id="JAKWFO010000001">
    <property type="protein sequence ID" value="KAI9639570.1"/>
    <property type="molecule type" value="Genomic_DNA"/>
</dbReference>
<reference evidence="2" key="1">
    <citation type="journal article" date="2022" name="G3 (Bethesda)">
        <title>High quality genome of the basidiomycete yeast Dioszegia hungarica PDD-24b-2 isolated from cloud water.</title>
        <authorList>
            <person name="Jarrige D."/>
            <person name="Haridas S."/>
            <person name="Bleykasten-Grosshans C."/>
            <person name="Joly M."/>
            <person name="Nadalig T."/>
            <person name="Sancelme M."/>
            <person name="Vuilleumier S."/>
            <person name="Grigoriev I.V."/>
            <person name="Amato P."/>
            <person name="Bringel F."/>
        </authorList>
    </citation>
    <scope>NUCLEOTIDE SEQUENCE</scope>
    <source>
        <strain evidence="2">PDD-24b-2</strain>
    </source>
</reference>
<dbReference type="Proteomes" id="UP001164286">
    <property type="component" value="Unassembled WGS sequence"/>
</dbReference>
<protein>
    <submittedName>
        <fullName evidence="2">Uncharacterized protein</fullName>
    </submittedName>
</protein>
<dbReference type="RefSeq" id="XP_052949347.1">
    <property type="nucleotide sequence ID" value="XM_053090826.1"/>
</dbReference>
<keyword evidence="3" id="KW-1185">Reference proteome</keyword>
<comment type="caution">
    <text evidence="2">The sequence shown here is derived from an EMBL/GenBank/DDBJ whole genome shotgun (WGS) entry which is preliminary data.</text>
</comment>
<name>A0AA38LXD1_9TREE</name>
<evidence type="ECO:0000313" key="2">
    <source>
        <dbReference type="EMBL" id="KAI9639570.1"/>
    </source>
</evidence>
<dbReference type="GeneID" id="77730031"/>
<feature type="compositionally biased region" description="Pro residues" evidence="1">
    <location>
        <begin position="1"/>
        <end position="11"/>
    </location>
</feature>
<sequence>MSTFPRPPPRPADTDEPSPDIPLLSATPEQLFIRLKELVALAKVVRAEGPPNAARRAYDLLEVRERIIFLLDRRTQARMMRVHKAGTACVASVLYRHVHINVMKGMSQIIPRRAVCCLAVRSLDISPRPDAVDPFGRLAAFERRAGEHARAIGLAHIQENLQSWRKKPQFWQSPFEPPVFPPTPQLTGATIRKHTIIIRLANRGRGFEDEYHPEPSAVHSRQWTEYLFLNPALDRRVSGIDLNEAPWLNPPYEGLLAFTSSRMTDTVSSLVECTVSDKAAMSIEAFRALPATLAPHLRVLQLSIANFARFPEVQTGIIILDVSLPFLDEFTIDCARAVDVQESRLTGAQAPLAGMNGLRRFNILYHLVVPLQSLAEHICRLGSNEVVFHFGGIKSKEGKRDFHKLAQEHVLSARGIPLGKVIAGIRWIVIPEQAQGAKIMSESQVGIPGAGEWRGW</sequence>
<dbReference type="AlphaFoldDB" id="A0AA38LXD1"/>
<accession>A0AA38LXD1</accession>
<feature type="region of interest" description="Disordered" evidence="1">
    <location>
        <begin position="1"/>
        <end position="21"/>
    </location>
</feature>
<proteinExistence type="predicted"/>
<gene>
    <name evidence="2" type="ORF">MKK02DRAFT_39886</name>
</gene>
<evidence type="ECO:0000256" key="1">
    <source>
        <dbReference type="SAM" id="MobiDB-lite"/>
    </source>
</evidence>
<organism evidence="2 3">
    <name type="scientific">Dioszegia hungarica</name>
    <dbReference type="NCBI Taxonomy" id="4972"/>
    <lineage>
        <taxon>Eukaryota</taxon>
        <taxon>Fungi</taxon>
        <taxon>Dikarya</taxon>
        <taxon>Basidiomycota</taxon>
        <taxon>Agaricomycotina</taxon>
        <taxon>Tremellomycetes</taxon>
        <taxon>Tremellales</taxon>
        <taxon>Bulleribasidiaceae</taxon>
        <taxon>Dioszegia</taxon>
    </lineage>
</organism>